<sequence length="195" mass="20888">MPITMTDKGKRMEQSGWVLLLGVVIILIIVLDGKWRVSKHVRRSFHKPLEPEQLVDSPVSDTAAALAGVGQQYHGAHFCPCTPQVEPHVVTGMTLVGPSIRIAGEIFAEESLVIMGAVSGAIKVKRHGVMIAEPGTVADTIEAPTIIVDGSVTGRLQADEKVELLSNARFSGTIAAERVSCEAGARLQGEIIDYR</sequence>
<dbReference type="InterPro" id="IPR007607">
    <property type="entry name" value="BacA/B"/>
</dbReference>
<dbReference type="PANTHER" id="PTHR35024:SF4">
    <property type="entry name" value="POLYMER-FORMING CYTOSKELETAL PROTEIN"/>
    <property type="match status" value="1"/>
</dbReference>
<evidence type="ECO:0000313" key="3">
    <source>
        <dbReference type="EMBL" id="EPC00542.1"/>
    </source>
</evidence>
<dbReference type="PATRIC" id="fig|1121939.11.peg.4021"/>
<dbReference type="EMBL" id="ASTJ01000040">
    <property type="protein sequence ID" value="EPC00542.1"/>
    <property type="molecule type" value="Genomic_DNA"/>
</dbReference>
<gene>
    <name evidence="3" type="ORF">L861_06265</name>
</gene>
<comment type="caution">
    <text evidence="3">The sequence shown here is derived from an EMBL/GenBank/DDBJ whole genome shotgun (WGS) entry which is preliminary data.</text>
</comment>
<evidence type="ECO:0000256" key="1">
    <source>
        <dbReference type="ARBA" id="ARBA00044755"/>
    </source>
</evidence>
<organism evidence="3 4">
    <name type="scientific">Litchfieldella anticariensis (strain DSM 16096 / CECT 5854 / CIP 108499 / LMG 22089 / FP35)</name>
    <name type="common">Halomonas anticariensis</name>
    <dbReference type="NCBI Taxonomy" id="1121939"/>
    <lineage>
        <taxon>Bacteria</taxon>
        <taxon>Pseudomonadati</taxon>
        <taxon>Pseudomonadota</taxon>
        <taxon>Gammaproteobacteria</taxon>
        <taxon>Oceanospirillales</taxon>
        <taxon>Halomonadaceae</taxon>
        <taxon>Litchfieldella</taxon>
    </lineage>
</organism>
<dbReference type="eggNOG" id="COG1664">
    <property type="taxonomic scope" value="Bacteria"/>
</dbReference>
<proteinExistence type="inferred from homology"/>
<comment type="similarity">
    <text evidence="1">Belongs to the bactofilin family.</text>
</comment>
<dbReference type="Pfam" id="PF04519">
    <property type="entry name" value="Bactofilin"/>
    <property type="match status" value="1"/>
</dbReference>
<protein>
    <recommendedName>
        <fullName evidence="5">Polymer-forming cytoskeletal protein</fullName>
    </recommendedName>
</protein>
<dbReference type="PANTHER" id="PTHR35024">
    <property type="entry name" value="HYPOTHETICAL CYTOSOLIC PROTEIN"/>
    <property type="match status" value="1"/>
</dbReference>
<reference evidence="3 4" key="1">
    <citation type="journal article" date="2013" name="Genome Announc.">
        <title>Draft genome sequence of the moderately halophilic gammaproteobacterium Halomonas anticariensis FP35.</title>
        <authorList>
            <person name="Tahrioui A."/>
            <person name="Quesada E."/>
            <person name="Llamas I."/>
        </authorList>
    </citation>
    <scope>NUCLEOTIDE SEQUENCE [LARGE SCALE GENOMIC DNA]</scope>
    <source>
        <strain evidence="4">DSM 16096 / CECT 5854 / LMG 22089 / FP35</strain>
    </source>
</reference>
<evidence type="ECO:0008006" key="5">
    <source>
        <dbReference type="Google" id="ProtNLM"/>
    </source>
</evidence>
<feature type="transmembrane region" description="Helical" evidence="2">
    <location>
        <begin position="15"/>
        <end position="33"/>
    </location>
</feature>
<keyword evidence="4" id="KW-1185">Reference proteome</keyword>
<dbReference type="STRING" id="1121939.L861_06265"/>
<dbReference type="Proteomes" id="UP000014463">
    <property type="component" value="Unassembled WGS sequence"/>
</dbReference>
<keyword evidence="2" id="KW-1133">Transmembrane helix</keyword>
<dbReference type="OrthoDB" id="6165458at2"/>
<keyword evidence="2" id="KW-0812">Transmembrane</keyword>
<evidence type="ECO:0000313" key="4">
    <source>
        <dbReference type="Proteomes" id="UP000014463"/>
    </source>
</evidence>
<keyword evidence="2" id="KW-0472">Membrane</keyword>
<evidence type="ECO:0000256" key="2">
    <source>
        <dbReference type="SAM" id="Phobius"/>
    </source>
</evidence>
<accession>S2KED0</accession>
<dbReference type="AlphaFoldDB" id="S2KED0"/>
<name>S2KED0_LITA3</name>